<organism evidence="1 2">
    <name type="scientific">Miniphocaeibacter halophilus</name>
    <dbReference type="NCBI Taxonomy" id="2931922"/>
    <lineage>
        <taxon>Bacteria</taxon>
        <taxon>Bacillati</taxon>
        <taxon>Bacillota</taxon>
        <taxon>Tissierellia</taxon>
        <taxon>Tissierellales</taxon>
        <taxon>Peptoniphilaceae</taxon>
        <taxon>Miniphocaeibacter</taxon>
    </lineage>
</organism>
<sequence>MEYKDYYKILGVDKSASDAEIKKAYRNLAKKYHPDLNQGNEKASEKLKEINEAYEVLGDKDKRQKYDQFGSNYDFTGGQNFDPSQYGFDFGDFGGFGRNGTTYTYTTSGDGGGFSDFFNMFFGGGFGNNSSSRKSSRDVFSGFGGRSKPQRQRYDTEISISLKEAYDGAEKTLYLNVNGENKSLNVKIPKGILPGKKIKTKGEKIGLDGDIYIKINVIDQENTLDGLNIIKKLNIYPWEAALGGKVVVDTLEGKIKVNIPKEIQSGKRIRLANKGFRNMKGERGDLFLEIQIQNPSHLSKRQKELYEELKKSI</sequence>
<gene>
    <name evidence="1" type="ORF">JFY71_02530</name>
</gene>
<protein>
    <submittedName>
        <fullName evidence="1">J domain-containing protein</fullName>
    </submittedName>
</protein>
<proteinExistence type="predicted"/>
<dbReference type="Proteomes" id="UP000595814">
    <property type="component" value="Chromosome"/>
</dbReference>
<accession>A0AC61MSH0</accession>
<reference evidence="1 2" key="1">
    <citation type="journal article" date="2022" name="Int. J. Syst. Evol. Microbiol.">
        <title>Miniphocaeibacter halophilus sp. nov., an ammonium-tolerant acetate-producing bacterium isolated from a biogas system.</title>
        <authorList>
            <person name="Schnurer A."/>
            <person name="Singh A."/>
            <person name="Bi S."/>
            <person name="Qiao W."/>
            <person name="Westerholm M."/>
        </authorList>
    </citation>
    <scope>NUCLEOTIDE SEQUENCE [LARGE SCALE GENOMIC DNA]</scope>
    <source>
        <strain evidence="1 2">AMB_01</strain>
    </source>
</reference>
<name>A0AC61MSH0_9FIRM</name>
<evidence type="ECO:0000313" key="1">
    <source>
        <dbReference type="EMBL" id="QQK08432.1"/>
    </source>
</evidence>
<evidence type="ECO:0000313" key="2">
    <source>
        <dbReference type="Proteomes" id="UP000595814"/>
    </source>
</evidence>
<dbReference type="EMBL" id="CP066744">
    <property type="protein sequence ID" value="QQK08432.1"/>
    <property type="molecule type" value="Genomic_DNA"/>
</dbReference>
<keyword evidence="2" id="KW-1185">Reference proteome</keyword>